<accession>D4AJ82</accession>
<proteinExistence type="predicted"/>
<evidence type="ECO:0000313" key="2">
    <source>
        <dbReference type="EMBL" id="EFE36805.1"/>
    </source>
</evidence>
<feature type="compositionally biased region" description="Acidic residues" evidence="1">
    <location>
        <begin position="125"/>
        <end position="141"/>
    </location>
</feature>
<keyword evidence="3" id="KW-1185">Reference proteome</keyword>
<protein>
    <submittedName>
        <fullName evidence="2">Uncharacterized protein</fullName>
    </submittedName>
</protein>
<sequence>MDFFGVSDGFESRRQGEQDDGGKGKAENECSSSWLIWSKKSQEGKKEAKEVVKRKESEQKQKKKTKDKPCKGADGVKKNNNNNKKKKNNEKKKKKTKKKRSVEVEVEVESRRRRFWGGRKGEKEEEKDEEDDVDDDVDDDEDKRARRQREDNSEDSEDSEDNRRGCGREGHRRTRLEDGVAASGTPPRQRAQQRAESRPGHPVRPAEDGRRDTKQTRNKRTRGKRQPDERLDQSWPAREMPGMGRGLFQTLLLTRRPCPLPPAAPGCPQ</sequence>
<dbReference type="eggNOG" id="ENOG502TDFW">
    <property type="taxonomic scope" value="Eukaryota"/>
</dbReference>
<dbReference type="KEGG" id="abe:ARB_04331"/>
<comment type="caution">
    <text evidence="2">The sequence shown here is derived from an EMBL/GenBank/DDBJ whole genome shotgun (WGS) entry which is preliminary data.</text>
</comment>
<evidence type="ECO:0000256" key="1">
    <source>
        <dbReference type="SAM" id="MobiDB-lite"/>
    </source>
</evidence>
<feature type="compositionally biased region" description="Basic and acidic residues" evidence="1">
    <location>
        <begin position="67"/>
        <end position="77"/>
    </location>
</feature>
<dbReference type="RefSeq" id="XP_003017450.1">
    <property type="nucleotide sequence ID" value="XM_003017404.1"/>
</dbReference>
<dbReference type="EMBL" id="ABSU01000001">
    <property type="protein sequence ID" value="EFE36805.1"/>
    <property type="molecule type" value="Genomic_DNA"/>
</dbReference>
<feature type="compositionally biased region" description="Basic and acidic residues" evidence="1">
    <location>
        <begin position="193"/>
        <end position="215"/>
    </location>
</feature>
<dbReference type="HOGENOM" id="CLU_1034294_0_0_1"/>
<feature type="region of interest" description="Disordered" evidence="1">
    <location>
        <begin position="1"/>
        <end position="243"/>
    </location>
</feature>
<feature type="compositionally biased region" description="Basic and acidic residues" evidence="1">
    <location>
        <begin position="10"/>
        <end position="28"/>
    </location>
</feature>
<dbReference type="Proteomes" id="UP000008866">
    <property type="component" value="Unassembled WGS sequence"/>
</dbReference>
<feature type="compositionally biased region" description="Basic and acidic residues" evidence="1">
    <location>
        <begin position="40"/>
        <end position="60"/>
    </location>
</feature>
<reference evidence="3" key="1">
    <citation type="journal article" date="2011" name="Genome Biol.">
        <title>Comparative and functional genomics provide insights into the pathogenicity of dermatophytic fungi.</title>
        <authorList>
            <person name="Burmester A."/>
            <person name="Shelest E."/>
            <person name="Gloeckner G."/>
            <person name="Heddergott C."/>
            <person name="Schindler S."/>
            <person name="Staib P."/>
            <person name="Heidel A."/>
            <person name="Felder M."/>
            <person name="Petzold A."/>
            <person name="Szafranski K."/>
            <person name="Feuermann M."/>
            <person name="Pedruzzi I."/>
            <person name="Priebe S."/>
            <person name="Groth M."/>
            <person name="Winkler R."/>
            <person name="Li W."/>
            <person name="Kniemeyer O."/>
            <person name="Schroeckh V."/>
            <person name="Hertweck C."/>
            <person name="Hube B."/>
            <person name="White T.C."/>
            <person name="Platzer M."/>
            <person name="Guthke R."/>
            <person name="Heitman J."/>
            <person name="Woestemeyer J."/>
            <person name="Zipfel P.F."/>
            <person name="Monod M."/>
            <person name="Brakhage A.A."/>
        </authorList>
    </citation>
    <scope>NUCLEOTIDE SEQUENCE [LARGE SCALE GENOMIC DNA]</scope>
    <source>
        <strain evidence="3">ATCC MYA-4681 / CBS 112371</strain>
    </source>
</reference>
<evidence type="ECO:0000313" key="3">
    <source>
        <dbReference type="Proteomes" id="UP000008866"/>
    </source>
</evidence>
<dbReference type="GeneID" id="9524560"/>
<name>D4AJ82_ARTBC</name>
<feature type="compositionally biased region" description="Basic residues" evidence="1">
    <location>
        <begin position="83"/>
        <end position="100"/>
    </location>
</feature>
<dbReference type="AlphaFoldDB" id="D4AJ82"/>
<gene>
    <name evidence="2" type="ORF">ARB_04331</name>
</gene>
<organism evidence="2 3">
    <name type="scientific">Arthroderma benhamiae (strain ATCC MYA-4681 / CBS 112371)</name>
    <name type="common">Trichophyton mentagrophytes</name>
    <dbReference type="NCBI Taxonomy" id="663331"/>
    <lineage>
        <taxon>Eukaryota</taxon>
        <taxon>Fungi</taxon>
        <taxon>Dikarya</taxon>
        <taxon>Ascomycota</taxon>
        <taxon>Pezizomycotina</taxon>
        <taxon>Eurotiomycetes</taxon>
        <taxon>Eurotiomycetidae</taxon>
        <taxon>Onygenales</taxon>
        <taxon>Arthrodermataceae</taxon>
        <taxon>Trichophyton</taxon>
    </lineage>
</organism>
<feature type="compositionally biased region" description="Basic and acidic residues" evidence="1">
    <location>
        <begin position="142"/>
        <end position="151"/>
    </location>
</feature>